<keyword evidence="1" id="KW-0067">ATP-binding</keyword>
<dbReference type="GO" id="GO:0046872">
    <property type="term" value="F:metal ion binding"/>
    <property type="evidence" value="ECO:0007669"/>
    <property type="project" value="InterPro"/>
</dbReference>
<sequence length="453" mass="50646">MLKSKVRLHVVSAGILREDTIMLGDSYVKQWKIPVNHPITLRFGSFRQSVTVSSVPKSDGLRINHALARNMGLSNGGTVRLTYTQQTLRIGPLIGVLISRDYPDVPDRPFGTITAFCREMVDACQSQGAVACFFTPEHVKDSQRIQAWVFTKGTWQLTSMPIPDVVNNRLTTRSLENKPSVQHFMKEVKSRYQSHVFNEKFLDKTEVFDALKASAELTRYLPESHLLRSYSTLKTMSGRYQTLFLKPARGSLGKGIICINRTSDNSFQALYSNISGTKRQNFNSLTKLFSSLSGKLKTNRYQIQQGLNLIDYAKRPIDFRALVQKNIHGRWSITSIVARTASTQHFVSNVARGGTLSTVKEAVSRSNLPTGAKSDIVGKLQRAALDIARGIDTHIPAHFGELGIDLAIDTSGKVWLLEVNSKPSKNDNTPLNVNRVRPSVRKTVEYARYLSGF</sequence>
<reference evidence="4 7" key="3">
    <citation type="submission" date="2022-05" db="EMBL/GenBank/DDBJ databases">
        <title>Genome Sequencing of Bee-Associated Microbes.</title>
        <authorList>
            <person name="Dunlap C."/>
        </authorList>
    </citation>
    <scope>NUCLEOTIDE SEQUENCE [LARGE SCALE GENOMIC DNA]</scope>
    <source>
        <strain evidence="4 7">NRRL B-14613</strain>
    </source>
</reference>
<dbReference type="InterPro" id="IPR011761">
    <property type="entry name" value="ATP-grasp"/>
</dbReference>
<keyword evidence="7" id="KW-1185">Reference proteome</keyword>
<dbReference type="InterPro" id="IPR026838">
    <property type="entry name" value="YheC/D"/>
</dbReference>
<evidence type="ECO:0000313" key="5">
    <source>
        <dbReference type="EMBL" id="QDM43589.1"/>
    </source>
</evidence>
<name>A0A0A8IF56_PANTH</name>
<protein>
    <submittedName>
        <fullName evidence="3">Putative spore coat associated protein</fullName>
    </submittedName>
    <submittedName>
        <fullName evidence="4">YheC/YheD family protein</fullName>
    </submittedName>
</protein>
<dbReference type="EMBL" id="AB842490">
    <property type="protein sequence ID" value="BAP91701.1"/>
    <property type="molecule type" value="Genomic_DNA"/>
</dbReference>
<dbReference type="RefSeq" id="WP_087445230.1">
    <property type="nucleotide sequence ID" value="NZ_CABMNB010000047.1"/>
</dbReference>
<dbReference type="EMBL" id="CP041405">
    <property type="protein sequence ID" value="QDM43589.1"/>
    <property type="molecule type" value="Genomic_DNA"/>
</dbReference>
<dbReference type="Pfam" id="PF14398">
    <property type="entry name" value="ATPgrasp_YheCD"/>
    <property type="match status" value="1"/>
</dbReference>
<evidence type="ECO:0000256" key="1">
    <source>
        <dbReference type="PROSITE-ProRule" id="PRU00409"/>
    </source>
</evidence>
<dbReference type="Gene3D" id="3.30.470.20">
    <property type="entry name" value="ATP-grasp fold, B domain"/>
    <property type="match status" value="1"/>
</dbReference>
<dbReference type="SUPFAM" id="SSF56059">
    <property type="entry name" value="Glutathione synthetase ATP-binding domain-like"/>
    <property type="match status" value="1"/>
</dbReference>
<gene>
    <name evidence="5" type="ORF">FLT43_08825</name>
    <name evidence="4" type="ORF">M5W83_01830</name>
</gene>
<dbReference type="EMBL" id="JAMDMM010000005">
    <property type="protein sequence ID" value="MCY9605917.1"/>
    <property type="molecule type" value="Genomic_DNA"/>
</dbReference>
<keyword evidence="1" id="KW-0547">Nucleotide-binding</keyword>
<reference evidence="3" key="1">
    <citation type="journal article" date="2014" name="Biosci. Biotechnol. Biochem.">
        <title>Phylogenetic relationship of Paenibacillus species based on putative replication origin regions and analysis of an yheCD-like sequence found in this region.</title>
        <authorList>
            <person name="Iiyama K."/>
            <person name="Otao M."/>
            <person name="Mori K."/>
            <person name="Mon H."/>
            <person name="Lee J.M."/>
            <person name="Kusakabe T."/>
            <person name="Tashiro K."/>
            <person name="Asano S."/>
            <person name="Yasunaga-Aoki C."/>
        </authorList>
    </citation>
    <scope>NUCLEOTIDE SEQUENCE</scope>
    <source>
        <strain evidence="3">JCM 8360</strain>
    </source>
</reference>
<evidence type="ECO:0000313" key="6">
    <source>
        <dbReference type="Proteomes" id="UP000315377"/>
    </source>
</evidence>
<organism evidence="3">
    <name type="scientific">Paenibacillus thiaminolyticus</name>
    <name type="common">Bacillus thiaminolyticus</name>
    <dbReference type="NCBI Taxonomy" id="49283"/>
    <lineage>
        <taxon>Bacteria</taxon>
        <taxon>Bacillati</taxon>
        <taxon>Bacillota</taxon>
        <taxon>Bacilli</taxon>
        <taxon>Bacillales</taxon>
        <taxon>Paenibacillaceae</taxon>
        <taxon>Paenibacillus</taxon>
    </lineage>
</organism>
<dbReference type="AlphaFoldDB" id="A0A0A8IF56"/>
<dbReference type="GeneID" id="76996072"/>
<accession>A0A0A8IF56</accession>
<dbReference type="Proteomes" id="UP000315377">
    <property type="component" value="Chromosome"/>
</dbReference>
<evidence type="ECO:0000259" key="2">
    <source>
        <dbReference type="PROSITE" id="PS50975"/>
    </source>
</evidence>
<evidence type="ECO:0000313" key="7">
    <source>
        <dbReference type="Proteomes" id="UP001209276"/>
    </source>
</evidence>
<dbReference type="Proteomes" id="UP001209276">
    <property type="component" value="Unassembled WGS sequence"/>
</dbReference>
<dbReference type="GO" id="GO:0005524">
    <property type="term" value="F:ATP binding"/>
    <property type="evidence" value="ECO:0007669"/>
    <property type="project" value="UniProtKB-UniRule"/>
</dbReference>
<evidence type="ECO:0000313" key="3">
    <source>
        <dbReference type="EMBL" id="BAP91701.1"/>
    </source>
</evidence>
<reference evidence="5 6" key="2">
    <citation type="submission" date="2019-07" db="EMBL/GenBank/DDBJ databases">
        <title>Paenibacillus thiaminolyticus NRRL B-4156.</title>
        <authorList>
            <person name="Hehnly C."/>
            <person name="Zhang L."/>
        </authorList>
    </citation>
    <scope>NUCLEOTIDE SEQUENCE [LARGE SCALE GENOMIC DNA]</scope>
    <source>
        <strain evidence="5 6">NRRL B-4156</strain>
    </source>
</reference>
<proteinExistence type="predicted"/>
<feature type="domain" description="ATP-grasp" evidence="2">
    <location>
        <begin position="211"/>
        <end position="451"/>
    </location>
</feature>
<evidence type="ECO:0000313" key="4">
    <source>
        <dbReference type="EMBL" id="MCY9605917.1"/>
    </source>
</evidence>
<dbReference type="PROSITE" id="PS50975">
    <property type="entry name" value="ATP_GRASP"/>
    <property type="match status" value="1"/>
</dbReference>